<keyword evidence="2" id="KW-0812">Transmembrane</keyword>
<reference evidence="5" key="1">
    <citation type="journal article" date="2014" name="Nat. Genet.">
        <title>Genome of the human hookworm Necator americanus.</title>
        <authorList>
            <person name="Tang Y.T."/>
            <person name="Gao X."/>
            <person name="Rosa B.A."/>
            <person name="Abubucker S."/>
            <person name="Hallsworth-Pepin K."/>
            <person name="Martin J."/>
            <person name="Tyagi R."/>
            <person name="Heizer E."/>
            <person name="Zhang X."/>
            <person name="Bhonagiri-Palsikar V."/>
            <person name="Minx P."/>
            <person name="Warren W.C."/>
            <person name="Wang Q."/>
            <person name="Zhan B."/>
            <person name="Hotez P.J."/>
            <person name="Sternberg P.W."/>
            <person name="Dougall A."/>
            <person name="Gaze S.T."/>
            <person name="Mulvenna J."/>
            <person name="Sotillo J."/>
            <person name="Ranganathan S."/>
            <person name="Rabelo E.M."/>
            <person name="Wilson R.K."/>
            <person name="Felgner P.L."/>
            <person name="Bethony J."/>
            <person name="Hawdon J.M."/>
            <person name="Gasser R.B."/>
            <person name="Loukas A."/>
            <person name="Mitreva M."/>
        </authorList>
    </citation>
    <scope>NUCLEOTIDE SEQUENCE [LARGE SCALE GENOMIC DNA]</scope>
</reference>
<dbReference type="InterPro" id="IPR056953">
    <property type="entry name" value="CUT_N"/>
</dbReference>
<dbReference type="Pfam" id="PF25057">
    <property type="entry name" value="CUT_N"/>
    <property type="match status" value="1"/>
</dbReference>
<dbReference type="Proteomes" id="UP000053676">
    <property type="component" value="Unassembled WGS sequence"/>
</dbReference>
<evidence type="ECO:0000256" key="1">
    <source>
        <dbReference type="ARBA" id="ARBA00022729"/>
    </source>
</evidence>
<name>W2SHE3_NECAM</name>
<keyword evidence="2" id="KW-1133">Transmembrane helix</keyword>
<keyword evidence="5" id="KW-1185">Reference proteome</keyword>
<dbReference type="OrthoDB" id="6139674at2759"/>
<keyword evidence="2" id="KW-0472">Membrane</keyword>
<sequence>MGEPTGLISSLVVVVSFHGTFVTKADRAYKIIISVPEMSPLGTTELLNTIPTPTCTYSIHTQTPDGPIVM</sequence>
<evidence type="ECO:0000259" key="3">
    <source>
        <dbReference type="Pfam" id="PF25057"/>
    </source>
</evidence>
<proteinExistence type="predicted"/>
<dbReference type="KEGG" id="nai:NECAME_01140"/>
<dbReference type="PANTHER" id="PTHR22907">
    <property type="entry name" value="GH04558P"/>
    <property type="match status" value="1"/>
</dbReference>
<evidence type="ECO:0000313" key="4">
    <source>
        <dbReference type="EMBL" id="ETN69030.1"/>
    </source>
</evidence>
<dbReference type="PANTHER" id="PTHR22907:SF54">
    <property type="entry name" value="GH04558P"/>
    <property type="match status" value="1"/>
</dbReference>
<dbReference type="AlphaFoldDB" id="W2SHE3"/>
<accession>W2SHE3</accession>
<evidence type="ECO:0000256" key="2">
    <source>
        <dbReference type="SAM" id="Phobius"/>
    </source>
</evidence>
<dbReference type="EMBL" id="KI669176">
    <property type="protein sequence ID" value="ETN69030.1"/>
    <property type="molecule type" value="Genomic_DNA"/>
</dbReference>
<protein>
    <recommendedName>
        <fullName evidence="3">Cuticlin N-terminal domain-containing protein</fullName>
    </recommendedName>
</protein>
<feature type="domain" description="Cuticlin N-terminal" evidence="3">
    <location>
        <begin position="3"/>
        <end position="31"/>
    </location>
</feature>
<dbReference type="InterPro" id="IPR051962">
    <property type="entry name" value="Cuticlin"/>
</dbReference>
<keyword evidence="1" id="KW-0732">Signal</keyword>
<organism evidence="4 5">
    <name type="scientific">Necator americanus</name>
    <name type="common">Human hookworm</name>
    <dbReference type="NCBI Taxonomy" id="51031"/>
    <lineage>
        <taxon>Eukaryota</taxon>
        <taxon>Metazoa</taxon>
        <taxon>Ecdysozoa</taxon>
        <taxon>Nematoda</taxon>
        <taxon>Chromadorea</taxon>
        <taxon>Rhabditida</taxon>
        <taxon>Rhabditina</taxon>
        <taxon>Rhabditomorpha</taxon>
        <taxon>Strongyloidea</taxon>
        <taxon>Ancylostomatidae</taxon>
        <taxon>Bunostominae</taxon>
        <taxon>Necator</taxon>
    </lineage>
</organism>
<evidence type="ECO:0000313" key="5">
    <source>
        <dbReference type="Proteomes" id="UP000053676"/>
    </source>
</evidence>
<gene>
    <name evidence="4" type="ORF">NECAME_01140</name>
</gene>
<feature type="transmembrane region" description="Helical" evidence="2">
    <location>
        <begin position="6"/>
        <end position="23"/>
    </location>
</feature>